<feature type="chain" id="PRO_5015022018" description="Carboxylic ester hydrolase" evidence="3">
    <location>
        <begin position="18"/>
        <end position="563"/>
    </location>
</feature>
<dbReference type="PROSITE" id="PS00122">
    <property type="entry name" value="CARBOXYLESTERASE_B_1"/>
    <property type="match status" value="1"/>
</dbReference>
<reference evidence="5 6" key="1">
    <citation type="submission" date="2017-05" db="EMBL/GenBank/DDBJ databases">
        <title>Draft genome sequence of Elsinoe australis.</title>
        <authorList>
            <person name="Cheng Q."/>
        </authorList>
    </citation>
    <scope>NUCLEOTIDE SEQUENCE [LARGE SCALE GENOMIC DNA]</scope>
    <source>
        <strain evidence="5 6">NL1</strain>
    </source>
</reference>
<accession>A0A2P7Z4I5</accession>
<dbReference type="InterPro" id="IPR019826">
    <property type="entry name" value="Carboxylesterase_B_AS"/>
</dbReference>
<sequence>MRPTLVLPFLAAATVQALNLLVDVGYARYQGFVDGDVTKWYGVRYAAPPTGNNRFRGPQDPEPVPGIVNATKQGPICPPQQNSDYTLTGGSKRFTVDEDCLFLSVAAPSNAQGRPVLFWMQGGGFGSNSNANYNASALASDGDIVVVQINYRVGMYGFLQSEKVRANGDLNAGVRDMIKALEWVRDHIAKFGGDPNQVVINGISAGGSAAALLMAANEGNLDLFKGAIVESGGWVTMRPMDQGEGQYDCLVKEKGCDTAADSLSCLRALNQSAVRSSKCWFNPHIDGELFTSNLMDMFASGKVAKVPTIMGACANEGTKYSAPEDTNSTESANSFFLGQNPSLTNSSLAILDDLYINQPAPIFPGKGSKFRQAANAIADVGTHCIIRSLQDSLARTGLPTWTYRYAVRDPTDEAAGYGTWHVVNMYAVWGAMNTDGSPPASYNGSDAPNAVAMVQIRAYWTSFVRSLDPNTDRAEGAPEWNPWSVEGSERLTIETGKSRMERMTEAQRWRCEAVREFSANLGQQAYEGERTELDAGAAQRALRAGDCGFDDGCRRVAGRVRSG</sequence>
<dbReference type="OrthoDB" id="408631at2759"/>
<dbReference type="STRING" id="40998.A0A2P7Z4I5"/>
<feature type="domain" description="Carboxylesterase type B" evidence="4">
    <location>
        <begin position="36"/>
        <end position="508"/>
    </location>
</feature>
<dbReference type="PANTHER" id="PTHR11559">
    <property type="entry name" value="CARBOXYLESTERASE"/>
    <property type="match status" value="1"/>
</dbReference>
<protein>
    <recommendedName>
        <fullName evidence="3">Carboxylic ester hydrolase</fullName>
        <ecNumber evidence="3">3.1.1.-</ecNumber>
    </recommendedName>
</protein>
<dbReference type="EMBL" id="NHZQ01000331">
    <property type="protein sequence ID" value="PSK43104.1"/>
    <property type="molecule type" value="Genomic_DNA"/>
</dbReference>
<keyword evidence="6" id="KW-1185">Reference proteome</keyword>
<comment type="caution">
    <text evidence="5">The sequence shown here is derived from an EMBL/GenBank/DDBJ whole genome shotgun (WGS) entry which is preliminary data.</text>
</comment>
<dbReference type="InterPro" id="IPR029058">
    <property type="entry name" value="AB_hydrolase_fold"/>
</dbReference>
<evidence type="ECO:0000256" key="1">
    <source>
        <dbReference type="ARBA" id="ARBA00005964"/>
    </source>
</evidence>
<dbReference type="Pfam" id="PF00135">
    <property type="entry name" value="COesterase"/>
    <property type="match status" value="1"/>
</dbReference>
<dbReference type="InterPro" id="IPR002018">
    <property type="entry name" value="CarbesteraseB"/>
</dbReference>
<evidence type="ECO:0000313" key="5">
    <source>
        <dbReference type="EMBL" id="PSK43104.1"/>
    </source>
</evidence>
<dbReference type="Proteomes" id="UP000243723">
    <property type="component" value="Unassembled WGS sequence"/>
</dbReference>
<gene>
    <name evidence="5" type="ORF">B9Z65_7058</name>
</gene>
<comment type="similarity">
    <text evidence="1 3">Belongs to the type-B carboxylesterase/lipase family.</text>
</comment>
<evidence type="ECO:0000259" key="4">
    <source>
        <dbReference type="Pfam" id="PF00135"/>
    </source>
</evidence>
<dbReference type="SUPFAM" id="SSF53474">
    <property type="entry name" value="alpha/beta-Hydrolases"/>
    <property type="match status" value="1"/>
</dbReference>
<feature type="signal peptide" evidence="3">
    <location>
        <begin position="1"/>
        <end position="17"/>
    </location>
</feature>
<proteinExistence type="inferred from homology"/>
<dbReference type="GO" id="GO:0016787">
    <property type="term" value="F:hydrolase activity"/>
    <property type="evidence" value="ECO:0007669"/>
    <property type="project" value="UniProtKB-KW"/>
</dbReference>
<evidence type="ECO:0000313" key="6">
    <source>
        <dbReference type="Proteomes" id="UP000243723"/>
    </source>
</evidence>
<dbReference type="Gene3D" id="3.40.50.1820">
    <property type="entry name" value="alpha/beta hydrolase"/>
    <property type="match status" value="1"/>
</dbReference>
<dbReference type="AlphaFoldDB" id="A0A2P7Z4I5"/>
<keyword evidence="3" id="KW-0732">Signal</keyword>
<evidence type="ECO:0000256" key="3">
    <source>
        <dbReference type="RuleBase" id="RU361235"/>
    </source>
</evidence>
<name>A0A2P7Z4I5_9PEZI</name>
<keyword evidence="2 3" id="KW-0378">Hydrolase</keyword>
<dbReference type="InterPro" id="IPR050309">
    <property type="entry name" value="Type-B_Carboxylest/Lipase"/>
</dbReference>
<evidence type="ECO:0000256" key="2">
    <source>
        <dbReference type="ARBA" id="ARBA00022801"/>
    </source>
</evidence>
<dbReference type="EC" id="3.1.1.-" evidence="3"/>
<organism evidence="5 6">
    <name type="scientific">Elsinoe australis</name>
    <dbReference type="NCBI Taxonomy" id="40998"/>
    <lineage>
        <taxon>Eukaryota</taxon>
        <taxon>Fungi</taxon>
        <taxon>Dikarya</taxon>
        <taxon>Ascomycota</taxon>
        <taxon>Pezizomycotina</taxon>
        <taxon>Dothideomycetes</taxon>
        <taxon>Dothideomycetidae</taxon>
        <taxon>Myriangiales</taxon>
        <taxon>Elsinoaceae</taxon>
        <taxon>Elsinoe</taxon>
    </lineage>
</organism>